<feature type="compositionally biased region" description="Pro residues" evidence="1">
    <location>
        <begin position="46"/>
        <end position="64"/>
    </location>
</feature>
<feature type="domain" description="Glutaredoxin" evidence="2">
    <location>
        <begin position="180"/>
        <end position="250"/>
    </location>
</feature>
<keyword evidence="4" id="KW-1185">Reference proteome</keyword>
<dbReference type="STRING" id="1590841.A0A2R6PID9"/>
<feature type="region of interest" description="Disordered" evidence="1">
    <location>
        <begin position="38"/>
        <end position="65"/>
    </location>
</feature>
<name>A0A2R6PID9_ACTCC</name>
<dbReference type="Pfam" id="PF23733">
    <property type="entry name" value="GRXCR1-2_C"/>
    <property type="match status" value="1"/>
</dbReference>
<gene>
    <name evidence="3" type="ORF">CEY00_Acc28744</name>
</gene>
<evidence type="ECO:0000256" key="1">
    <source>
        <dbReference type="SAM" id="MobiDB-lite"/>
    </source>
</evidence>
<feature type="region of interest" description="Disordered" evidence="1">
    <location>
        <begin position="103"/>
        <end position="136"/>
    </location>
</feature>
<dbReference type="PANTHER" id="PTHR45669:SF22">
    <property type="entry name" value="GLUTAREDOXIN DOMAIN-CONTAINING CYSTEINE-RICH PROTEIN CG12206-RELATED"/>
    <property type="match status" value="1"/>
</dbReference>
<dbReference type="CDD" id="cd03031">
    <property type="entry name" value="GRX_GRX_like"/>
    <property type="match status" value="1"/>
</dbReference>
<dbReference type="Pfam" id="PF00462">
    <property type="entry name" value="Glutaredoxin"/>
    <property type="match status" value="1"/>
</dbReference>
<dbReference type="InParanoid" id="A0A2R6PID9"/>
<evidence type="ECO:0000259" key="2">
    <source>
        <dbReference type="Pfam" id="PF00462"/>
    </source>
</evidence>
<organism evidence="3 4">
    <name type="scientific">Actinidia chinensis var. chinensis</name>
    <name type="common">Chinese soft-hair kiwi</name>
    <dbReference type="NCBI Taxonomy" id="1590841"/>
    <lineage>
        <taxon>Eukaryota</taxon>
        <taxon>Viridiplantae</taxon>
        <taxon>Streptophyta</taxon>
        <taxon>Embryophyta</taxon>
        <taxon>Tracheophyta</taxon>
        <taxon>Spermatophyta</taxon>
        <taxon>Magnoliopsida</taxon>
        <taxon>eudicotyledons</taxon>
        <taxon>Gunneridae</taxon>
        <taxon>Pentapetalae</taxon>
        <taxon>asterids</taxon>
        <taxon>Ericales</taxon>
        <taxon>Actinidiaceae</taxon>
        <taxon>Actinidia</taxon>
    </lineage>
</organism>
<dbReference type="PROSITE" id="PS51354">
    <property type="entry name" value="GLUTAREDOXIN_2"/>
    <property type="match status" value="1"/>
</dbReference>
<dbReference type="InterPro" id="IPR036249">
    <property type="entry name" value="Thioredoxin-like_sf"/>
</dbReference>
<comment type="caution">
    <text evidence="3">The sequence shown here is derived from an EMBL/GenBank/DDBJ whole genome shotgun (WGS) entry which is preliminary data.</text>
</comment>
<dbReference type="FunCoup" id="A0A2R6PID9">
    <property type="interactions" value="191"/>
</dbReference>
<reference evidence="3 4" key="1">
    <citation type="submission" date="2017-07" db="EMBL/GenBank/DDBJ databases">
        <title>An improved, manually edited Actinidia chinensis var. chinensis (kiwifruit) genome highlights the challenges associated with draft genomes and gene prediction in plants.</title>
        <authorList>
            <person name="Pilkington S."/>
            <person name="Crowhurst R."/>
            <person name="Hilario E."/>
            <person name="Nardozza S."/>
            <person name="Fraser L."/>
            <person name="Peng Y."/>
            <person name="Gunaseelan K."/>
            <person name="Simpson R."/>
            <person name="Tahir J."/>
            <person name="Deroles S."/>
            <person name="Templeton K."/>
            <person name="Luo Z."/>
            <person name="Davy M."/>
            <person name="Cheng C."/>
            <person name="Mcneilage M."/>
            <person name="Scaglione D."/>
            <person name="Liu Y."/>
            <person name="Zhang Q."/>
            <person name="Datson P."/>
            <person name="De Silva N."/>
            <person name="Gardiner S."/>
            <person name="Bassett H."/>
            <person name="Chagne D."/>
            <person name="Mccallum J."/>
            <person name="Dzierzon H."/>
            <person name="Deng C."/>
            <person name="Wang Y.-Y."/>
            <person name="Barron N."/>
            <person name="Manako K."/>
            <person name="Bowen J."/>
            <person name="Foster T."/>
            <person name="Erridge Z."/>
            <person name="Tiffin H."/>
            <person name="Waite C."/>
            <person name="Davies K."/>
            <person name="Grierson E."/>
            <person name="Laing W."/>
            <person name="Kirk R."/>
            <person name="Chen X."/>
            <person name="Wood M."/>
            <person name="Montefiori M."/>
            <person name="Brummell D."/>
            <person name="Schwinn K."/>
            <person name="Catanach A."/>
            <person name="Fullerton C."/>
            <person name="Li D."/>
            <person name="Meiyalaghan S."/>
            <person name="Nieuwenhuizen N."/>
            <person name="Read N."/>
            <person name="Prakash R."/>
            <person name="Hunter D."/>
            <person name="Zhang H."/>
            <person name="Mckenzie M."/>
            <person name="Knabel M."/>
            <person name="Harris A."/>
            <person name="Allan A."/>
            <person name="Chen A."/>
            <person name="Janssen B."/>
            <person name="Plunkett B."/>
            <person name="Dwamena C."/>
            <person name="Voogd C."/>
            <person name="Leif D."/>
            <person name="Lafferty D."/>
            <person name="Souleyre E."/>
            <person name="Varkonyi-Gasic E."/>
            <person name="Gambi F."/>
            <person name="Hanley J."/>
            <person name="Yao J.-L."/>
            <person name="Cheung J."/>
            <person name="David K."/>
            <person name="Warren B."/>
            <person name="Marsh K."/>
            <person name="Snowden K."/>
            <person name="Lin-Wang K."/>
            <person name="Brian L."/>
            <person name="Martinez-Sanchez M."/>
            <person name="Wang M."/>
            <person name="Ileperuma N."/>
            <person name="Macnee N."/>
            <person name="Campin R."/>
            <person name="Mcatee P."/>
            <person name="Drummond R."/>
            <person name="Espley R."/>
            <person name="Ireland H."/>
            <person name="Wu R."/>
            <person name="Atkinson R."/>
            <person name="Karunairetnam S."/>
            <person name="Bulley S."/>
            <person name="Chunkath S."/>
            <person name="Hanley Z."/>
            <person name="Storey R."/>
            <person name="Thrimawithana A."/>
            <person name="Thomson S."/>
            <person name="David C."/>
            <person name="Testolin R."/>
        </authorList>
    </citation>
    <scope>NUCLEOTIDE SEQUENCE [LARGE SCALE GENOMIC DNA]</scope>
    <source>
        <strain evidence="4">cv. Red5</strain>
        <tissue evidence="3">Young leaf</tissue>
    </source>
</reference>
<dbReference type="OMA" id="EIINSWE"/>
<dbReference type="Gramene" id="PSR91400">
    <property type="protein sequence ID" value="PSR91400"/>
    <property type="gene ID" value="CEY00_Acc28744"/>
</dbReference>
<dbReference type="InterPro" id="IPR002109">
    <property type="entry name" value="Glutaredoxin"/>
</dbReference>
<dbReference type="AlphaFoldDB" id="A0A2R6PID9"/>
<protein>
    <submittedName>
        <fullName evidence="3">Thioredoxin-like fold protein</fullName>
    </submittedName>
</protein>
<reference evidence="4" key="2">
    <citation type="journal article" date="2018" name="BMC Genomics">
        <title>A manually annotated Actinidia chinensis var. chinensis (kiwifruit) genome highlights the challenges associated with draft genomes and gene prediction in plants.</title>
        <authorList>
            <person name="Pilkington S.M."/>
            <person name="Crowhurst R."/>
            <person name="Hilario E."/>
            <person name="Nardozza S."/>
            <person name="Fraser L."/>
            <person name="Peng Y."/>
            <person name="Gunaseelan K."/>
            <person name="Simpson R."/>
            <person name="Tahir J."/>
            <person name="Deroles S.C."/>
            <person name="Templeton K."/>
            <person name="Luo Z."/>
            <person name="Davy M."/>
            <person name="Cheng C."/>
            <person name="McNeilage M."/>
            <person name="Scaglione D."/>
            <person name="Liu Y."/>
            <person name="Zhang Q."/>
            <person name="Datson P."/>
            <person name="De Silva N."/>
            <person name="Gardiner S.E."/>
            <person name="Bassett H."/>
            <person name="Chagne D."/>
            <person name="McCallum J."/>
            <person name="Dzierzon H."/>
            <person name="Deng C."/>
            <person name="Wang Y.Y."/>
            <person name="Barron L."/>
            <person name="Manako K."/>
            <person name="Bowen J."/>
            <person name="Foster T.M."/>
            <person name="Erridge Z.A."/>
            <person name="Tiffin H."/>
            <person name="Waite C.N."/>
            <person name="Davies K.M."/>
            <person name="Grierson E.P."/>
            <person name="Laing W.A."/>
            <person name="Kirk R."/>
            <person name="Chen X."/>
            <person name="Wood M."/>
            <person name="Montefiori M."/>
            <person name="Brummell D.A."/>
            <person name="Schwinn K.E."/>
            <person name="Catanach A."/>
            <person name="Fullerton C."/>
            <person name="Li D."/>
            <person name="Meiyalaghan S."/>
            <person name="Nieuwenhuizen N."/>
            <person name="Read N."/>
            <person name="Prakash R."/>
            <person name="Hunter D."/>
            <person name="Zhang H."/>
            <person name="McKenzie M."/>
            <person name="Knabel M."/>
            <person name="Harris A."/>
            <person name="Allan A.C."/>
            <person name="Gleave A."/>
            <person name="Chen A."/>
            <person name="Janssen B.J."/>
            <person name="Plunkett B."/>
            <person name="Ampomah-Dwamena C."/>
            <person name="Voogd C."/>
            <person name="Leif D."/>
            <person name="Lafferty D."/>
            <person name="Souleyre E.J.F."/>
            <person name="Varkonyi-Gasic E."/>
            <person name="Gambi F."/>
            <person name="Hanley J."/>
            <person name="Yao J.L."/>
            <person name="Cheung J."/>
            <person name="David K.M."/>
            <person name="Warren B."/>
            <person name="Marsh K."/>
            <person name="Snowden K.C."/>
            <person name="Lin-Wang K."/>
            <person name="Brian L."/>
            <person name="Martinez-Sanchez M."/>
            <person name="Wang M."/>
            <person name="Ileperuma N."/>
            <person name="Macnee N."/>
            <person name="Campin R."/>
            <person name="McAtee P."/>
            <person name="Drummond R.S.M."/>
            <person name="Espley R.V."/>
            <person name="Ireland H.S."/>
            <person name="Wu R."/>
            <person name="Atkinson R.G."/>
            <person name="Karunairetnam S."/>
            <person name="Bulley S."/>
            <person name="Chunkath S."/>
            <person name="Hanley Z."/>
            <person name="Storey R."/>
            <person name="Thrimawithana A.H."/>
            <person name="Thomson S."/>
            <person name="David C."/>
            <person name="Testolin R."/>
            <person name="Huang H."/>
            <person name="Hellens R.P."/>
            <person name="Schaffer R.J."/>
        </authorList>
    </citation>
    <scope>NUCLEOTIDE SEQUENCE [LARGE SCALE GENOMIC DNA]</scope>
    <source>
        <strain evidence="4">cv. Red5</strain>
    </source>
</reference>
<evidence type="ECO:0000313" key="4">
    <source>
        <dbReference type="Proteomes" id="UP000241394"/>
    </source>
</evidence>
<dbReference type="Gene3D" id="3.40.30.10">
    <property type="entry name" value="Glutaredoxin"/>
    <property type="match status" value="1"/>
</dbReference>
<evidence type="ECO:0000313" key="3">
    <source>
        <dbReference type="EMBL" id="PSR91400.1"/>
    </source>
</evidence>
<dbReference type="EMBL" id="NKQK01000025">
    <property type="protein sequence ID" value="PSR91400.1"/>
    <property type="molecule type" value="Genomic_DNA"/>
</dbReference>
<accession>A0A2R6PID9</accession>
<dbReference type="SUPFAM" id="SSF52833">
    <property type="entry name" value="Thioredoxin-like"/>
    <property type="match status" value="1"/>
</dbReference>
<dbReference type="PANTHER" id="PTHR45669">
    <property type="entry name" value="GLUTAREDOXIN DOMAIN-CONTAINING CYSTEINE-RICH PROTEIN CG12206-RELATED"/>
    <property type="match status" value="1"/>
</dbReference>
<dbReference type="Proteomes" id="UP000241394">
    <property type="component" value="Chromosome LG25"/>
</dbReference>
<feature type="compositionally biased region" description="Low complexity" evidence="1">
    <location>
        <begin position="124"/>
        <end position="135"/>
    </location>
</feature>
<proteinExistence type="predicted"/>
<dbReference type="OrthoDB" id="423313at2759"/>
<sequence>MGCVSSTLLNTDDDFSQIGSSSLGHHIVSLTSTTYGLLTLDHPSSDSPPTPTPTPTPTPPPPPIFTLGSLFPSPLSEPRSLHLEPPEVIHSWELMAGLDPITDSFRFSPLPQPTPKPKQHSSINNRNNKENANPNFPLRAIDKSSVFKPLSDPIQVPSSAVKYSLDGFEKLCPTNGENRVVIYTTTLRGVRKTFEACNAVREAIQALGVMLCERDISMDSGFRQELRELMEGKESSQFVPPRVFVKGRYVGGAEEVLRMVEEGQLGELLQGLPKSRVGLVCEGCGGVRFLPCFSCNGSCKMVMVVKEELTQKHGRTVVVRCPDCNENGLVLCPICT</sequence>